<keyword evidence="1" id="KW-0472">Membrane</keyword>
<feature type="transmembrane region" description="Helical" evidence="1">
    <location>
        <begin position="139"/>
        <end position="161"/>
    </location>
</feature>
<evidence type="ECO:0000313" key="2">
    <source>
        <dbReference type="EMBL" id="UYU19557.1"/>
    </source>
</evidence>
<name>A0AAX3EBT6_9EURY</name>
<evidence type="ECO:0000313" key="3">
    <source>
        <dbReference type="Proteomes" id="UP001156196"/>
    </source>
</evidence>
<proteinExistence type="predicted"/>
<gene>
    <name evidence="2" type="ORF">OH143_05560</name>
</gene>
<dbReference type="AlphaFoldDB" id="A0AAX3EBT6"/>
<dbReference type="Proteomes" id="UP001156196">
    <property type="component" value="Chromosome"/>
</dbReference>
<dbReference type="EMBL" id="CP109831">
    <property type="protein sequence ID" value="UYU19557.1"/>
    <property type="molecule type" value="Genomic_DNA"/>
</dbReference>
<evidence type="ECO:0000256" key="1">
    <source>
        <dbReference type="SAM" id="Phobius"/>
    </source>
</evidence>
<sequence length="401" mass="44697">MSNDEDPFVVERETVLINGEWYEVENATHFVDDGQEYILLDDRVYELNGSILGDPVMSVVRRESVYFNGERYDLENTPHMTINGQEYISIDSKWYEVNGAFLGNEVDEEELDRLMEGDNNDVFQYEPPQKYEPPSQSEGWGSILTSVLYFLIGVGLFVVAANQLGYIQLGGGGIDIDPPASVIAVGTATPTATSSSVSVTRTATPRVTPTPVTSYGDTQASKIVEAMDYTNPTTRDFALSLIDKDHGGNYNIAQICDMWEKIYKRWTYVNDPKGTEYYSPASRTINLGLKGDCDDFTILVASTMLAIGGTPRVILASDSVEGHAYAEICIANNKDSLQKAANYICQRYKCKNIAYRTTNANGQTQYWLNLDWSSKHPGGSYFQNDGATVAIYPNKHWVRLK</sequence>
<keyword evidence="1" id="KW-0812">Transmembrane</keyword>
<organism evidence="2 3">
    <name type="scientific">Methanoculleus submarinus</name>
    <dbReference type="NCBI Taxonomy" id="204050"/>
    <lineage>
        <taxon>Archaea</taxon>
        <taxon>Methanobacteriati</taxon>
        <taxon>Methanobacteriota</taxon>
        <taxon>Stenosarchaea group</taxon>
        <taxon>Methanomicrobia</taxon>
        <taxon>Methanomicrobiales</taxon>
        <taxon>Methanomicrobiaceae</taxon>
        <taxon>Methanoculleus</taxon>
    </lineage>
</organism>
<dbReference type="RefSeq" id="WP_011845085.1">
    <property type="nucleotide sequence ID" value="NZ_CP109831.1"/>
</dbReference>
<keyword evidence="3" id="KW-1185">Reference proteome</keyword>
<accession>A0AAX3EBT6</accession>
<reference evidence="2" key="1">
    <citation type="submission" date="2022-10" db="EMBL/GenBank/DDBJ databases">
        <title>Complete genome of Methanoculleus submarinus DSM 15122.</title>
        <authorList>
            <person name="Chen S.-C."/>
            <person name="Lai S.-J."/>
            <person name="You Y.-T."/>
        </authorList>
    </citation>
    <scope>NUCLEOTIDE SEQUENCE</scope>
    <source>
        <strain evidence="2">DSM 15122</strain>
    </source>
</reference>
<dbReference type="KEGG" id="msum:OH143_05560"/>
<dbReference type="GeneID" id="25393875"/>
<keyword evidence="1" id="KW-1133">Transmembrane helix</keyword>
<protein>
    <submittedName>
        <fullName evidence="2">Transglutaminase-like domain-containing protein</fullName>
    </submittedName>
</protein>
<dbReference type="GeneID" id="76730338"/>